<evidence type="ECO:0000313" key="2">
    <source>
        <dbReference type="EMBL" id="CAA9466997.1"/>
    </source>
</evidence>
<name>A0A6J4RBV9_9ACTN</name>
<dbReference type="EMBL" id="CADCVH010000098">
    <property type="protein sequence ID" value="CAA9466997.1"/>
    <property type="molecule type" value="Genomic_DNA"/>
</dbReference>
<feature type="region of interest" description="Disordered" evidence="1">
    <location>
        <begin position="278"/>
        <end position="330"/>
    </location>
</feature>
<sequence>GGKRRRSVQDWGDLAVERRLGEDHPPLLRCGRAPSFGGYRGGLPDVLGGGSLAIGAGAHLEGRGVRPADRKAPPRGGRGPFGGARAPGGGRGPPAQNPDAPPRAPAVRPGRGRRPGRLLPRPGAGAGSAGGEGAGGLPGRAPEEGLRRGALGPGHGSLVLAGDRLGDARRVGRGATGGVGGAGAARLRRDIRRGDPKADATGPGGGRGGFRSRRLEQGHESRVRRSRAGRAGGTPADRGARARRGGGLGRGLSAGLGQARRPALCRVDSLPLRADPRSAHGALLGADGHHQEVGVRPGRRGGLPVAHRGTAPADRGKPARRRRGACDPRL</sequence>
<feature type="region of interest" description="Disordered" evidence="1">
    <location>
        <begin position="1"/>
        <end position="262"/>
    </location>
</feature>
<feature type="non-terminal residue" evidence="2">
    <location>
        <position position="1"/>
    </location>
</feature>
<feature type="compositionally biased region" description="Gly residues" evidence="1">
    <location>
        <begin position="245"/>
        <end position="254"/>
    </location>
</feature>
<dbReference type="AlphaFoldDB" id="A0A6J4RBV9"/>
<feature type="compositionally biased region" description="Basic and acidic residues" evidence="1">
    <location>
        <begin position="213"/>
        <end position="223"/>
    </location>
</feature>
<accession>A0A6J4RBV9</accession>
<feature type="non-terminal residue" evidence="2">
    <location>
        <position position="330"/>
    </location>
</feature>
<reference evidence="2" key="1">
    <citation type="submission" date="2020-02" db="EMBL/GenBank/DDBJ databases">
        <authorList>
            <person name="Meier V. D."/>
        </authorList>
    </citation>
    <scope>NUCLEOTIDE SEQUENCE</scope>
    <source>
        <strain evidence="2">AVDCRST_MAG02</strain>
    </source>
</reference>
<protein>
    <submittedName>
        <fullName evidence="2">Transcriptional regulator, MerR family</fullName>
    </submittedName>
</protein>
<evidence type="ECO:0000256" key="1">
    <source>
        <dbReference type="SAM" id="MobiDB-lite"/>
    </source>
</evidence>
<feature type="compositionally biased region" description="Gly residues" evidence="1">
    <location>
        <begin position="124"/>
        <end position="138"/>
    </location>
</feature>
<proteinExistence type="predicted"/>
<organism evidence="2">
    <name type="scientific">uncultured Rubrobacteraceae bacterium</name>
    <dbReference type="NCBI Taxonomy" id="349277"/>
    <lineage>
        <taxon>Bacteria</taxon>
        <taxon>Bacillati</taxon>
        <taxon>Actinomycetota</taxon>
        <taxon>Rubrobacteria</taxon>
        <taxon>Rubrobacterales</taxon>
        <taxon>Rubrobacteraceae</taxon>
        <taxon>environmental samples</taxon>
    </lineage>
</organism>
<feature type="compositionally biased region" description="Pro residues" evidence="1">
    <location>
        <begin position="95"/>
        <end position="104"/>
    </location>
</feature>
<feature type="compositionally biased region" description="Basic and acidic residues" evidence="1">
    <location>
        <begin position="15"/>
        <end position="26"/>
    </location>
</feature>
<feature type="compositionally biased region" description="Gly residues" evidence="1">
    <location>
        <begin position="76"/>
        <end position="92"/>
    </location>
</feature>
<feature type="compositionally biased region" description="Gly residues" evidence="1">
    <location>
        <begin position="174"/>
        <end position="183"/>
    </location>
</feature>
<gene>
    <name evidence="2" type="ORF">AVDCRST_MAG02-3226</name>
</gene>
<feature type="compositionally biased region" description="Basic and acidic residues" evidence="1">
    <location>
        <begin position="60"/>
        <end position="72"/>
    </location>
</feature>